<dbReference type="SUPFAM" id="SSF50969">
    <property type="entry name" value="YVTN repeat-like/Quinoprotein amine dehydrogenase"/>
    <property type="match status" value="1"/>
</dbReference>
<dbReference type="InterPro" id="IPR011044">
    <property type="entry name" value="Quino_amine_DH_bsu"/>
</dbReference>
<dbReference type="PANTHER" id="PTHR46928:SF1">
    <property type="entry name" value="MESENCHYME-SPECIFIC CELL SURFACE GLYCOPROTEIN"/>
    <property type="match status" value="1"/>
</dbReference>
<comment type="caution">
    <text evidence="3">The sequence shown here is derived from an EMBL/GenBank/DDBJ whole genome shotgun (WGS) entry which is preliminary data.</text>
</comment>
<dbReference type="Pfam" id="PF13449">
    <property type="entry name" value="Phytase-like"/>
    <property type="match status" value="1"/>
</dbReference>
<dbReference type="PANTHER" id="PTHR46928">
    <property type="entry name" value="MESENCHYME-SPECIFIC CELL SURFACE GLYCOPROTEIN"/>
    <property type="match status" value="1"/>
</dbReference>
<proteinExistence type="predicted"/>
<protein>
    <submittedName>
        <fullName evidence="3">Alkaline phosphatase</fullName>
    </submittedName>
</protein>
<sequence length="739" mass="80072">MTHLFPRSLLRQSVTAAMFLGASLTTFASAAEGSSTTESFKRIASFAVADNLPAGFDKQKTTSAEIITVTPDGNTLIYSDSPLGGIGFVDIKQADQPKAAGFLSLNGEPTSVAAFDNWVIAGVNTSKSYTQPSGYLAVVSVNSRKITDQCDLGGQPDSVAVSKDGQFIAVAIENERDEELNDGVLPQLPAGYLVVLQTKQGKPDCQSAKRVELTGLATIGADDPEPEFVAFNDANQIAVTLQENNHIVIVDAASAKVLNHFSAGSVDLTQIDVKKEGALTFTGEQKGVRREPDAVKWLDNERLVIANEGDYQGGARGFTIFNQRGDVLFESGASFEHQVIRAGHYPEKRSGKKGIEPEGLEVATFNGQRYIFVLSERGSVVGVYKDTGREPQWLQLLPSGIAPESAIAIPQRNLLVTANEADLVEDGGARSHVMIYQLSSGVANYPQIVSANDKNNAPIGWGALSGLVADSQKAATFYAVNDSFYSAQPTIFTIDAFAQPAVIRQALRVTENGKAAEKLDLEGITTDGKGGFWLASEGNEKKAIPHALVHVNAQGEVMERVLFPQELLKHQTRYGAEGITRIDDVLWIALQRPWKDDAKNTTKLLSYNTKTRQWGAVSYPLEQSDKGWVGLSEITAYQGQLYVIERDNQLGKQGKIKRLYRVSLADLKPVELGSPLPVAQKEMVYDFLPHLKASKGYVTDKIEGFAIDVNGYGYAVTDNDGVDDSSGETLFFKLTKTFN</sequence>
<feature type="signal peptide" evidence="1">
    <location>
        <begin position="1"/>
        <end position="30"/>
    </location>
</feature>
<evidence type="ECO:0000259" key="2">
    <source>
        <dbReference type="Pfam" id="PF13449"/>
    </source>
</evidence>
<accession>A0A2S3R541</accession>
<evidence type="ECO:0000313" key="3">
    <source>
        <dbReference type="EMBL" id="POB48814.1"/>
    </source>
</evidence>
<feature type="chain" id="PRO_5015533911" evidence="1">
    <location>
        <begin position="31"/>
        <end position="739"/>
    </location>
</feature>
<evidence type="ECO:0000256" key="1">
    <source>
        <dbReference type="SAM" id="SignalP"/>
    </source>
</evidence>
<dbReference type="Proteomes" id="UP000237466">
    <property type="component" value="Unassembled WGS sequence"/>
</dbReference>
<reference evidence="3 4" key="1">
    <citation type="journal article" date="2018" name="Front. Microbiol.">
        <title>Phylogeny of Vibrio vulnificus from the Analysis of the Core-Genome: Implications for Intra-Species Taxonomy.</title>
        <authorList>
            <person name="Roig F.J."/>
            <person name="Gonzalez-Candelas F."/>
            <person name="Sanjuan E."/>
            <person name="Fouz B."/>
            <person name="Feil E.J."/>
            <person name="Llorens C."/>
            <person name="Baker-Austin C."/>
            <person name="Oliver J.D."/>
            <person name="Danin-Poleg Y."/>
            <person name="Gibas C.J."/>
            <person name="Kashi Y."/>
            <person name="Gulig P.A."/>
            <person name="Morrison S.S."/>
            <person name="Amaro C."/>
        </authorList>
    </citation>
    <scope>NUCLEOTIDE SEQUENCE [LARGE SCALE GENOMIC DNA]</scope>
    <source>
        <strain evidence="3 4">CECT4608</strain>
    </source>
</reference>
<gene>
    <name evidence="3" type="ORF">CRN52_07390</name>
</gene>
<dbReference type="InterPro" id="IPR027372">
    <property type="entry name" value="Phytase-like_dom"/>
</dbReference>
<name>A0A2S3R541_VIBVL</name>
<dbReference type="AlphaFoldDB" id="A0A2S3R541"/>
<organism evidence="3 4">
    <name type="scientific">Vibrio vulnificus</name>
    <dbReference type="NCBI Taxonomy" id="672"/>
    <lineage>
        <taxon>Bacteria</taxon>
        <taxon>Pseudomonadati</taxon>
        <taxon>Pseudomonadota</taxon>
        <taxon>Gammaproteobacteria</taxon>
        <taxon>Vibrionales</taxon>
        <taxon>Vibrionaceae</taxon>
        <taxon>Vibrio</taxon>
    </lineage>
</organism>
<feature type="domain" description="Phytase-like" evidence="2">
    <location>
        <begin position="460"/>
        <end position="720"/>
    </location>
</feature>
<keyword evidence="1" id="KW-0732">Signal</keyword>
<dbReference type="InterPro" id="IPR015943">
    <property type="entry name" value="WD40/YVTN_repeat-like_dom_sf"/>
</dbReference>
<dbReference type="Gene3D" id="2.130.10.10">
    <property type="entry name" value="YVTN repeat-like/Quinoprotein amine dehydrogenase"/>
    <property type="match status" value="1"/>
</dbReference>
<dbReference type="EMBL" id="PDGH01000058">
    <property type="protein sequence ID" value="POB48814.1"/>
    <property type="molecule type" value="Genomic_DNA"/>
</dbReference>
<evidence type="ECO:0000313" key="4">
    <source>
        <dbReference type="Proteomes" id="UP000237466"/>
    </source>
</evidence>
<dbReference type="RefSeq" id="WP_103200065.1">
    <property type="nucleotide sequence ID" value="NZ_JASMUA010000001.1"/>
</dbReference>
<dbReference type="InterPro" id="IPR052956">
    <property type="entry name" value="Mesenchyme-surface_protein"/>
</dbReference>